<sequence length="126" mass="14294">FGIIHSLKIFNNQSFDDVTSEDNMSFEYEGISNFENNLYKNVGSDGNIIDDENVTDNDDNYTEDKEDNTTKSLPITSYFTSCEVFMPRTSTTNIVAHLCTEHQIFITQKWEAQPSLTSTTILTATN</sequence>
<proteinExistence type="predicted"/>
<evidence type="ECO:0000313" key="1">
    <source>
        <dbReference type="EMBL" id="CAG8603687.1"/>
    </source>
</evidence>
<name>A0ACA9MPB2_9GLOM</name>
<dbReference type="EMBL" id="CAJVPW010009294">
    <property type="protein sequence ID" value="CAG8603687.1"/>
    <property type="molecule type" value="Genomic_DNA"/>
</dbReference>
<dbReference type="Proteomes" id="UP000789366">
    <property type="component" value="Unassembled WGS sequence"/>
</dbReference>
<reference evidence="1" key="1">
    <citation type="submission" date="2021-06" db="EMBL/GenBank/DDBJ databases">
        <authorList>
            <person name="Kallberg Y."/>
            <person name="Tangrot J."/>
            <person name="Rosling A."/>
        </authorList>
    </citation>
    <scope>NUCLEOTIDE SEQUENCE</scope>
    <source>
        <strain evidence="1">28 12/20/2015</strain>
    </source>
</reference>
<gene>
    <name evidence="1" type="ORF">SPELUC_LOCUS7230</name>
</gene>
<keyword evidence="2" id="KW-1185">Reference proteome</keyword>
<comment type="caution">
    <text evidence="1">The sequence shown here is derived from an EMBL/GenBank/DDBJ whole genome shotgun (WGS) entry which is preliminary data.</text>
</comment>
<accession>A0ACA9MPB2</accession>
<evidence type="ECO:0000313" key="2">
    <source>
        <dbReference type="Proteomes" id="UP000789366"/>
    </source>
</evidence>
<protein>
    <submittedName>
        <fullName evidence="1">4222_t:CDS:1</fullName>
    </submittedName>
</protein>
<feature type="non-terminal residue" evidence="1">
    <location>
        <position position="1"/>
    </location>
</feature>
<organism evidence="1 2">
    <name type="scientific">Cetraspora pellucida</name>
    <dbReference type="NCBI Taxonomy" id="1433469"/>
    <lineage>
        <taxon>Eukaryota</taxon>
        <taxon>Fungi</taxon>
        <taxon>Fungi incertae sedis</taxon>
        <taxon>Mucoromycota</taxon>
        <taxon>Glomeromycotina</taxon>
        <taxon>Glomeromycetes</taxon>
        <taxon>Diversisporales</taxon>
        <taxon>Gigasporaceae</taxon>
        <taxon>Cetraspora</taxon>
    </lineage>
</organism>